<dbReference type="Gene3D" id="3.40.50.720">
    <property type="entry name" value="NAD(P)-binding Rossmann-like Domain"/>
    <property type="match status" value="1"/>
</dbReference>
<dbReference type="NCBIfam" id="TIGR02818">
    <property type="entry name" value="adh_III_F_hyde"/>
    <property type="match status" value="1"/>
</dbReference>
<keyword evidence="4 12" id="KW-0862">Zinc</keyword>
<keyword evidence="5 12" id="KW-0560">Oxidoreductase</keyword>
<dbReference type="InterPro" id="IPR014183">
    <property type="entry name" value="ADH_3"/>
</dbReference>
<organism evidence="15 16">
    <name type="scientific">Nicrophorus vespilloides</name>
    <name type="common">Boreal carrion beetle</name>
    <dbReference type="NCBI Taxonomy" id="110193"/>
    <lineage>
        <taxon>Eukaryota</taxon>
        <taxon>Metazoa</taxon>
        <taxon>Ecdysozoa</taxon>
        <taxon>Arthropoda</taxon>
        <taxon>Hexapoda</taxon>
        <taxon>Insecta</taxon>
        <taxon>Pterygota</taxon>
        <taxon>Neoptera</taxon>
        <taxon>Endopterygota</taxon>
        <taxon>Coleoptera</taxon>
        <taxon>Polyphaga</taxon>
        <taxon>Staphyliniformia</taxon>
        <taxon>Silphidae</taxon>
        <taxon>Nicrophorinae</taxon>
        <taxon>Nicrophorus</taxon>
    </lineage>
</organism>
<evidence type="ECO:0000256" key="5">
    <source>
        <dbReference type="ARBA" id="ARBA00023002"/>
    </source>
</evidence>
<dbReference type="InterPro" id="IPR013154">
    <property type="entry name" value="ADH-like_N"/>
</dbReference>
<evidence type="ECO:0000256" key="8">
    <source>
        <dbReference type="ARBA" id="ARBA00047793"/>
    </source>
</evidence>
<comment type="cofactor">
    <cofactor evidence="1 12">
        <name>Zn(2+)</name>
        <dbReference type="ChEBI" id="CHEBI:29105"/>
    </cofactor>
</comment>
<reference evidence="16" key="1">
    <citation type="submission" date="2025-08" db="UniProtKB">
        <authorList>
            <consortium name="RefSeq"/>
        </authorList>
    </citation>
    <scope>IDENTIFICATION</scope>
    <source>
        <tissue evidence="16">Whole Larva</tissue>
    </source>
</reference>
<evidence type="ECO:0000256" key="2">
    <source>
        <dbReference type="ARBA" id="ARBA00010902"/>
    </source>
</evidence>
<dbReference type="PROSITE" id="PS00059">
    <property type="entry name" value="ADH_ZINC"/>
    <property type="match status" value="1"/>
</dbReference>
<evidence type="ECO:0000256" key="9">
    <source>
        <dbReference type="ARBA" id="ARBA00048110"/>
    </source>
</evidence>
<dbReference type="InterPro" id="IPR013149">
    <property type="entry name" value="ADH-like_C"/>
</dbReference>
<proteinExistence type="inferred from homology"/>
<evidence type="ECO:0000256" key="4">
    <source>
        <dbReference type="ARBA" id="ARBA00022833"/>
    </source>
</evidence>
<accession>A0ABM1M626</accession>
<protein>
    <recommendedName>
        <fullName evidence="7 12">S-(hydroxymethyl)glutathione dehydrogenase</fullName>
        <ecNumber evidence="12">1.1.1.284</ecNumber>
    </recommendedName>
</protein>
<evidence type="ECO:0000256" key="10">
    <source>
        <dbReference type="ARBA" id="ARBA00049164"/>
    </source>
</evidence>
<evidence type="ECO:0000256" key="7">
    <source>
        <dbReference type="ARBA" id="ARBA00032767"/>
    </source>
</evidence>
<evidence type="ECO:0000256" key="11">
    <source>
        <dbReference type="ARBA" id="ARBA00049243"/>
    </source>
</evidence>
<keyword evidence="15" id="KW-1185">Reference proteome</keyword>
<dbReference type="EC" id="1.1.1.284" evidence="12"/>
<evidence type="ECO:0000313" key="15">
    <source>
        <dbReference type="Proteomes" id="UP000695000"/>
    </source>
</evidence>
<dbReference type="SUPFAM" id="SSF50129">
    <property type="entry name" value="GroES-like"/>
    <property type="match status" value="2"/>
</dbReference>
<dbReference type="Proteomes" id="UP000695000">
    <property type="component" value="Unplaced"/>
</dbReference>
<dbReference type="InterPro" id="IPR011032">
    <property type="entry name" value="GroES-like_sf"/>
</dbReference>
<evidence type="ECO:0000313" key="16">
    <source>
        <dbReference type="RefSeq" id="XP_017770026.1"/>
    </source>
</evidence>
<evidence type="ECO:0000256" key="3">
    <source>
        <dbReference type="ARBA" id="ARBA00022723"/>
    </source>
</evidence>
<name>A0ABM1M626_NICVS</name>
<dbReference type="CDD" id="cd08300">
    <property type="entry name" value="alcohol_DH_class_III"/>
    <property type="match status" value="1"/>
</dbReference>
<comment type="similarity">
    <text evidence="2 12">Belongs to the zinc-containing alcohol dehydrogenase family. Class-III subfamily.</text>
</comment>
<dbReference type="PANTHER" id="PTHR43880">
    <property type="entry name" value="ALCOHOL DEHYDROGENASE"/>
    <property type="match status" value="1"/>
</dbReference>
<dbReference type="SUPFAM" id="SSF51735">
    <property type="entry name" value="NAD(P)-binding Rossmann-fold domains"/>
    <property type="match status" value="1"/>
</dbReference>
<dbReference type="Pfam" id="PF00107">
    <property type="entry name" value="ADH_zinc_N"/>
    <property type="match status" value="1"/>
</dbReference>
<evidence type="ECO:0000259" key="14">
    <source>
        <dbReference type="Pfam" id="PF08240"/>
    </source>
</evidence>
<evidence type="ECO:0000256" key="12">
    <source>
        <dbReference type="RuleBase" id="RU362016"/>
    </source>
</evidence>
<comment type="catalytic activity">
    <reaction evidence="8">
        <text>S-(hydroxymethyl)glutathione + NADP(+) = S-formylglutathione + NADPH + H(+)</text>
        <dbReference type="Rhea" id="RHEA:19981"/>
        <dbReference type="ChEBI" id="CHEBI:15378"/>
        <dbReference type="ChEBI" id="CHEBI:57688"/>
        <dbReference type="ChEBI" id="CHEBI:57783"/>
        <dbReference type="ChEBI" id="CHEBI:58349"/>
        <dbReference type="ChEBI" id="CHEBI:58758"/>
        <dbReference type="EC" id="1.1.1.284"/>
    </reaction>
</comment>
<dbReference type="InterPro" id="IPR002328">
    <property type="entry name" value="ADH_Zn_CS"/>
</dbReference>
<comment type="catalytic activity">
    <reaction evidence="11">
        <text>a primary alcohol + NAD(+) = an aldehyde + NADH + H(+)</text>
        <dbReference type="Rhea" id="RHEA:10736"/>
        <dbReference type="ChEBI" id="CHEBI:15378"/>
        <dbReference type="ChEBI" id="CHEBI:15734"/>
        <dbReference type="ChEBI" id="CHEBI:17478"/>
        <dbReference type="ChEBI" id="CHEBI:57540"/>
        <dbReference type="ChEBI" id="CHEBI:57945"/>
        <dbReference type="EC" id="1.1.1.1"/>
    </reaction>
</comment>
<sequence>MATQGKPITCKAAVCWAPKTPLVIEDVEVAPPNAHEVRIQIIHTAVCHTDAYTLEGHDAEGVFPVVLGHEGAGIVESVGEGVTCVKPGDKVIPLYIPQCKECKFCKSPKTNLCQKVRSTQGRGVLPDGTTRFTCKGKPIYSFMGCSTFSQYTVVADISVCKINDDSPLDKVCLLGCGVPTGYGAALNTAQVDKGSNCAIWGLGAVGLAVALGCKTAGASRIIGVDINPSKFEVAKKFGVTEFVNPKDHEKPIQDVLVEMTDGGLDYTFECVGNVHTMRSALEACHKGWGVSTIVGVAAAGQEIATRPFQLVTGRVWKGTAFGGWKSVDSVPKLVEDYLNKKLMLDEFITHNMPLDQINQAFHLMHTGESLRAVIQL</sequence>
<evidence type="ECO:0000259" key="13">
    <source>
        <dbReference type="Pfam" id="PF00107"/>
    </source>
</evidence>
<comment type="catalytic activity">
    <reaction evidence="10">
        <text>a secondary alcohol + NAD(+) = a ketone + NADH + H(+)</text>
        <dbReference type="Rhea" id="RHEA:10740"/>
        <dbReference type="ChEBI" id="CHEBI:15378"/>
        <dbReference type="ChEBI" id="CHEBI:17087"/>
        <dbReference type="ChEBI" id="CHEBI:35681"/>
        <dbReference type="ChEBI" id="CHEBI:57540"/>
        <dbReference type="ChEBI" id="CHEBI:57945"/>
        <dbReference type="EC" id="1.1.1.1"/>
    </reaction>
</comment>
<dbReference type="GeneID" id="108557853"/>
<feature type="domain" description="Alcohol dehydrogenase-like N-terminal" evidence="14">
    <location>
        <begin position="34"/>
        <end position="163"/>
    </location>
</feature>
<dbReference type="PANTHER" id="PTHR43880:SF12">
    <property type="entry name" value="ALCOHOL DEHYDROGENASE CLASS-3"/>
    <property type="match status" value="1"/>
</dbReference>
<feature type="domain" description="Alcohol dehydrogenase-like C-terminal" evidence="13">
    <location>
        <begin position="204"/>
        <end position="329"/>
    </location>
</feature>
<gene>
    <name evidence="16" type="primary">LOC108557853</name>
</gene>
<evidence type="ECO:0000256" key="6">
    <source>
        <dbReference type="ARBA" id="ARBA00023027"/>
    </source>
</evidence>
<dbReference type="Pfam" id="PF08240">
    <property type="entry name" value="ADH_N"/>
    <property type="match status" value="1"/>
</dbReference>
<keyword evidence="6 12" id="KW-0520">NAD</keyword>
<evidence type="ECO:0000256" key="1">
    <source>
        <dbReference type="ARBA" id="ARBA00001947"/>
    </source>
</evidence>
<comment type="catalytic activity">
    <reaction evidence="9 12">
        <text>S-(hydroxymethyl)glutathione + NAD(+) = S-formylglutathione + NADH + H(+)</text>
        <dbReference type="Rhea" id="RHEA:19985"/>
        <dbReference type="ChEBI" id="CHEBI:15378"/>
        <dbReference type="ChEBI" id="CHEBI:57540"/>
        <dbReference type="ChEBI" id="CHEBI:57688"/>
        <dbReference type="ChEBI" id="CHEBI:57945"/>
        <dbReference type="ChEBI" id="CHEBI:58758"/>
        <dbReference type="EC" id="1.1.1.284"/>
    </reaction>
</comment>
<dbReference type="InterPro" id="IPR036291">
    <property type="entry name" value="NAD(P)-bd_dom_sf"/>
</dbReference>
<keyword evidence="3 12" id="KW-0479">Metal-binding</keyword>
<dbReference type="RefSeq" id="XP_017770026.1">
    <property type="nucleotide sequence ID" value="XM_017914537.1"/>
</dbReference>
<dbReference type="Gene3D" id="3.90.180.10">
    <property type="entry name" value="Medium-chain alcohol dehydrogenases, catalytic domain"/>
    <property type="match status" value="1"/>
</dbReference>